<keyword evidence="1" id="KW-0472">Membrane</keyword>
<evidence type="ECO:0000313" key="2">
    <source>
        <dbReference type="EnsemblPlants" id="Bo3g099290.1"/>
    </source>
</evidence>
<evidence type="ECO:0000256" key="1">
    <source>
        <dbReference type="SAM" id="Phobius"/>
    </source>
</evidence>
<dbReference type="AlphaFoldDB" id="A0A0D3BET8"/>
<keyword evidence="1" id="KW-1133">Transmembrane helix</keyword>
<sequence>MLYFKNYSRYLTSTVTTAKNQAKVYFNKLTTTTTTYKKKKKLTTTTKTLTTQISRLNFTVIVTAQPILIYIFALLG</sequence>
<dbReference type="Proteomes" id="UP000032141">
    <property type="component" value="Chromosome C3"/>
</dbReference>
<evidence type="ECO:0000313" key="3">
    <source>
        <dbReference type="Proteomes" id="UP000032141"/>
    </source>
</evidence>
<name>A0A0D3BET8_BRAOL</name>
<protein>
    <submittedName>
        <fullName evidence="2">Uncharacterized protein</fullName>
    </submittedName>
</protein>
<dbReference type="EnsemblPlants" id="Bo3g099290.1">
    <property type="protein sequence ID" value="Bo3g099290.1"/>
    <property type="gene ID" value="Bo3g099290"/>
</dbReference>
<keyword evidence="3" id="KW-1185">Reference proteome</keyword>
<accession>A0A0D3BET8</accession>
<reference evidence="2" key="2">
    <citation type="submission" date="2015-03" db="UniProtKB">
        <authorList>
            <consortium name="EnsemblPlants"/>
        </authorList>
    </citation>
    <scope>IDENTIFICATION</scope>
</reference>
<keyword evidence="1" id="KW-0812">Transmembrane</keyword>
<proteinExistence type="predicted"/>
<dbReference type="Gramene" id="Bo3g099290.1">
    <property type="protein sequence ID" value="Bo3g099290.1"/>
    <property type="gene ID" value="Bo3g099290"/>
</dbReference>
<feature type="transmembrane region" description="Helical" evidence="1">
    <location>
        <begin position="56"/>
        <end position="75"/>
    </location>
</feature>
<reference evidence="2 3" key="1">
    <citation type="journal article" date="2014" name="Genome Biol.">
        <title>Transcriptome and methylome profiling reveals relics of genome dominance in the mesopolyploid Brassica oleracea.</title>
        <authorList>
            <person name="Parkin I.A."/>
            <person name="Koh C."/>
            <person name="Tang H."/>
            <person name="Robinson S.J."/>
            <person name="Kagale S."/>
            <person name="Clarke W.E."/>
            <person name="Town C.D."/>
            <person name="Nixon J."/>
            <person name="Krishnakumar V."/>
            <person name="Bidwell S.L."/>
            <person name="Denoeud F."/>
            <person name="Belcram H."/>
            <person name="Links M.G."/>
            <person name="Just J."/>
            <person name="Clarke C."/>
            <person name="Bender T."/>
            <person name="Huebert T."/>
            <person name="Mason A.S."/>
            <person name="Pires J.C."/>
            <person name="Barker G."/>
            <person name="Moore J."/>
            <person name="Walley P.G."/>
            <person name="Manoli S."/>
            <person name="Batley J."/>
            <person name="Edwards D."/>
            <person name="Nelson M.N."/>
            <person name="Wang X."/>
            <person name="Paterson A.H."/>
            <person name="King G."/>
            <person name="Bancroft I."/>
            <person name="Chalhoub B."/>
            <person name="Sharpe A.G."/>
        </authorList>
    </citation>
    <scope>NUCLEOTIDE SEQUENCE</scope>
    <source>
        <strain evidence="2 3">cv. TO1000</strain>
    </source>
</reference>
<organism evidence="2 3">
    <name type="scientific">Brassica oleracea var. oleracea</name>
    <dbReference type="NCBI Taxonomy" id="109376"/>
    <lineage>
        <taxon>Eukaryota</taxon>
        <taxon>Viridiplantae</taxon>
        <taxon>Streptophyta</taxon>
        <taxon>Embryophyta</taxon>
        <taxon>Tracheophyta</taxon>
        <taxon>Spermatophyta</taxon>
        <taxon>Magnoliopsida</taxon>
        <taxon>eudicotyledons</taxon>
        <taxon>Gunneridae</taxon>
        <taxon>Pentapetalae</taxon>
        <taxon>rosids</taxon>
        <taxon>malvids</taxon>
        <taxon>Brassicales</taxon>
        <taxon>Brassicaceae</taxon>
        <taxon>Brassiceae</taxon>
        <taxon>Brassica</taxon>
    </lineage>
</organism>
<dbReference type="HOGENOM" id="CLU_2657886_0_0_1"/>